<comment type="caution">
    <text evidence="3">The sequence shown here is derived from an EMBL/GenBank/DDBJ whole genome shotgun (WGS) entry which is preliminary data.</text>
</comment>
<keyword evidence="4" id="KW-1185">Reference proteome</keyword>
<evidence type="ECO:0000259" key="2">
    <source>
        <dbReference type="PROSITE" id="PS51898"/>
    </source>
</evidence>
<dbReference type="PANTHER" id="PTHR30349:SF83">
    <property type="entry name" value="INTEGRASE"/>
    <property type="match status" value="1"/>
</dbReference>
<dbReference type="Gene3D" id="1.10.443.10">
    <property type="entry name" value="Intergrase catalytic core"/>
    <property type="match status" value="1"/>
</dbReference>
<dbReference type="InterPro" id="IPR011010">
    <property type="entry name" value="DNA_brk_join_enz"/>
</dbReference>
<accession>A0ABN1TXY5</accession>
<dbReference type="InterPro" id="IPR050090">
    <property type="entry name" value="Tyrosine_recombinase_XerCD"/>
</dbReference>
<organism evidence="3 4">
    <name type="scientific">Kitasatospora arboriphila</name>
    <dbReference type="NCBI Taxonomy" id="258052"/>
    <lineage>
        <taxon>Bacteria</taxon>
        <taxon>Bacillati</taxon>
        <taxon>Actinomycetota</taxon>
        <taxon>Actinomycetes</taxon>
        <taxon>Kitasatosporales</taxon>
        <taxon>Streptomycetaceae</taxon>
        <taxon>Kitasatospora</taxon>
    </lineage>
</organism>
<dbReference type="RefSeq" id="WP_344626563.1">
    <property type="nucleotide sequence ID" value="NZ_BAAALD010000071.1"/>
</dbReference>
<proteinExistence type="predicted"/>
<dbReference type="PROSITE" id="PS51898">
    <property type="entry name" value="TYR_RECOMBINASE"/>
    <property type="match status" value="1"/>
</dbReference>
<evidence type="ECO:0000256" key="1">
    <source>
        <dbReference type="ARBA" id="ARBA00023172"/>
    </source>
</evidence>
<keyword evidence="1" id="KW-0233">DNA recombination</keyword>
<protein>
    <recommendedName>
        <fullName evidence="2">Tyr recombinase domain-containing protein</fullName>
    </recommendedName>
</protein>
<dbReference type="SUPFAM" id="SSF56349">
    <property type="entry name" value="DNA breaking-rejoining enzymes"/>
    <property type="match status" value="1"/>
</dbReference>
<reference evidence="3 4" key="1">
    <citation type="journal article" date="2019" name="Int. J. Syst. Evol. Microbiol.">
        <title>The Global Catalogue of Microorganisms (GCM) 10K type strain sequencing project: providing services to taxonomists for standard genome sequencing and annotation.</title>
        <authorList>
            <consortium name="The Broad Institute Genomics Platform"/>
            <consortium name="The Broad Institute Genome Sequencing Center for Infectious Disease"/>
            <person name="Wu L."/>
            <person name="Ma J."/>
        </authorList>
    </citation>
    <scope>NUCLEOTIDE SEQUENCE [LARGE SCALE GENOMIC DNA]</scope>
    <source>
        <strain evidence="3 4">JCM 13002</strain>
    </source>
</reference>
<dbReference type="PANTHER" id="PTHR30349">
    <property type="entry name" value="PHAGE INTEGRASE-RELATED"/>
    <property type="match status" value="1"/>
</dbReference>
<name>A0ABN1TXY5_9ACTN</name>
<dbReference type="Pfam" id="PF00589">
    <property type="entry name" value="Phage_integrase"/>
    <property type="match status" value="1"/>
</dbReference>
<evidence type="ECO:0000313" key="3">
    <source>
        <dbReference type="EMBL" id="GAA1107665.1"/>
    </source>
</evidence>
<dbReference type="InterPro" id="IPR013762">
    <property type="entry name" value="Integrase-like_cat_sf"/>
</dbReference>
<dbReference type="CDD" id="cd00397">
    <property type="entry name" value="DNA_BRE_C"/>
    <property type="match status" value="1"/>
</dbReference>
<gene>
    <name evidence="3" type="ORF">GCM10009663_56930</name>
</gene>
<evidence type="ECO:0000313" key="4">
    <source>
        <dbReference type="Proteomes" id="UP001499987"/>
    </source>
</evidence>
<dbReference type="EMBL" id="BAAALD010000071">
    <property type="protein sequence ID" value="GAA1107665.1"/>
    <property type="molecule type" value="Genomic_DNA"/>
</dbReference>
<sequence>MGQDGLAPGSARFHLVDGLPMLRPDEQVFEAMLQGWRNQQLARNLSPGYVCDQERTVRAFTRHADVLPWQWTPQHVDEWSADLRSVHGCVRSTLRNYQGAVRQFCDFLTNPAYGWAEECLRLFGTHPVQVVHEWNAAVHADEAEGEPERRAFTKSELEAFFDYADDQVLRVSGKGRKGWLPAFRDAALFKTAYGYGLRRNETRMLDLTDFGRNPEGREFGEYGTLQVRYGKAKKGSPPKRRSVLTVWRWTPDTVDEWISEVRPGMRHATGPALWPSERGLRVGLQRLDSRFAAYRDALGLDPALEFHSPRRSYITHLIEAGFDPLFVQHQVGHDHASTTAIYTCVSSDFRTRTLRRVLDATVEAALRPGRIS</sequence>
<feature type="domain" description="Tyr recombinase" evidence="2">
    <location>
        <begin position="147"/>
        <end position="359"/>
    </location>
</feature>
<dbReference type="InterPro" id="IPR002104">
    <property type="entry name" value="Integrase_catalytic"/>
</dbReference>
<dbReference type="Proteomes" id="UP001499987">
    <property type="component" value="Unassembled WGS sequence"/>
</dbReference>